<dbReference type="Gene3D" id="3.40.50.620">
    <property type="entry name" value="HUPs"/>
    <property type="match status" value="1"/>
</dbReference>
<dbReference type="InterPro" id="IPR014729">
    <property type="entry name" value="Rossmann-like_a/b/a_fold"/>
</dbReference>
<protein>
    <submittedName>
        <fullName evidence="3">YdcF family protein</fullName>
    </submittedName>
</protein>
<keyword evidence="1" id="KW-0812">Transmembrane</keyword>
<feature type="transmembrane region" description="Helical" evidence="1">
    <location>
        <begin position="61"/>
        <end position="82"/>
    </location>
</feature>
<keyword evidence="4" id="KW-1185">Reference proteome</keyword>
<dbReference type="InterPro" id="IPR003848">
    <property type="entry name" value="DUF218"/>
</dbReference>
<dbReference type="Proteomes" id="UP001139011">
    <property type="component" value="Unassembled WGS sequence"/>
</dbReference>
<reference evidence="3" key="1">
    <citation type="submission" date="2021-09" db="EMBL/GenBank/DDBJ databases">
        <title>Genome analysis of Fictibacillus sp. KIGAM418 isolated from marine sediment.</title>
        <authorList>
            <person name="Seo M.-J."/>
            <person name="Cho E.-S."/>
            <person name="Hwang C.Y."/>
        </authorList>
    </citation>
    <scope>NUCLEOTIDE SEQUENCE</scope>
    <source>
        <strain evidence="3">KIGAM418</strain>
    </source>
</reference>
<evidence type="ECO:0000256" key="1">
    <source>
        <dbReference type="SAM" id="Phobius"/>
    </source>
</evidence>
<dbReference type="PANTHER" id="PTHR30336">
    <property type="entry name" value="INNER MEMBRANE PROTEIN, PROBABLE PERMEASE"/>
    <property type="match status" value="1"/>
</dbReference>
<dbReference type="EMBL" id="JAIWJX010000002">
    <property type="protein sequence ID" value="MCK6256555.1"/>
    <property type="molecule type" value="Genomic_DNA"/>
</dbReference>
<dbReference type="InterPro" id="IPR051599">
    <property type="entry name" value="Cell_Envelope_Assoc"/>
</dbReference>
<feature type="transmembrane region" description="Helical" evidence="1">
    <location>
        <begin position="5"/>
        <end position="23"/>
    </location>
</feature>
<dbReference type="Pfam" id="PF02698">
    <property type="entry name" value="DUF218"/>
    <property type="match status" value="1"/>
</dbReference>
<keyword evidence="1" id="KW-1133">Transmembrane helix</keyword>
<evidence type="ECO:0000313" key="3">
    <source>
        <dbReference type="EMBL" id="MCK6256555.1"/>
    </source>
</evidence>
<dbReference type="GO" id="GO:0043164">
    <property type="term" value="P:Gram-negative-bacterium-type cell wall biogenesis"/>
    <property type="evidence" value="ECO:0007669"/>
    <property type="project" value="TreeGrafter"/>
</dbReference>
<keyword evidence="1" id="KW-0472">Membrane</keyword>
<dbReference type="CDD" id="cd06259">
    <property type="entry name" value="YdcF-like"/>
    <property type="match status" value="1"/>
</dbReference>
<sequence>MRLLFFLIGLIGIIYSFFVIAITRLDTGALAILFVSLLLLAIAIVFHPLKKQWRKNKKFRIFTVSTVSIALIIALLLEGLILTSIKDEHPANIDYVLILGAGIKDGTPSRVLKERLNKAALYLHKHPGVIVAVSGGLTVGESKTEAEVMGRYLKNKGVPSTSIVYENKATSTYENIKFSRNLMKKYLPAGKHQRVLIISSDFHLHRAKCLAEGLGLKAFGQGSSVPLSVTPQVHVREILALAKYYVFDKDYFK</sequence>
<proteinExistence type="predicted"/>
<evidence type="ECO:0000259" key="2">
    <source>
        <dbReference type="Pfam" id="PF02698"/>
    </source>
</evidence>
<dbReference type="RefSeq" id="WP_248252210.1">
    <property type="nucleotide sequence ID" value="NZ_JAIWJX010000002.1"/>
</dbReference>
<evidence type="ECO:0000313" key="4">
    <source>
        <dbReference type="Proteomes" id="UP001139011"/>
    </source>
</evidence>
<organism evidence="3 4">
    <name type="scientific">Fictibacillus marinisediminis</name>
    <dbReference type="NCBI Taxonomy" id="2878389"/>
    <lineage>
        <taxon>Bacteria</taxon>
        <taxon>Bacillati</taxon>
        <taxon>Bacillota</taxon>
        <taxon>Bacilli</taxon>
        <taxon>Bacillales</taxon>
        <taxon>Fictibacillaceae</taxon>
        <taxon>Fictibacillus</taxon>
    </lineage>
</organism>
<dbReference type="PANTHER" id="PTHR30336:SF4">
    <property type="entry name" value="ENVELOPE BIOGENESIS FACTOR ELYC"/>
    <property type="match status" value="1"/>
</dbReference>
<gene>
    <name evidence="3" type="ORF">LCY76_08110</name>
</gene>
<feature type="transmembrane region" description="Helical" evidence="1">
    <location>
        <begin position="29"/>
        <end position="49"/>
    </location>
</feature>
<name>A0A9X2BDD1_9BACL</name>
<accession>A0A9X2BDD1</accession>
<feature type="domain" description="DUF218" evidence="2">
    <location>
        <begin position="94"/>
        <end position="218"/>
    </location>
</feature>
<dbReference type="GO" id="GO:0000270">
    <property type="term" value="P:peptidoglycan metabolic process"/>
    <property type="evidence" value="ECO:0007669"/>
    <property type="project" value="TreeGrafter"/>
</dbReference>
<dbReference type="AlphaFoldDB" id="A0A9X2BDD1"/>
<comment type="caution">
    <text evidence="3">The sequence shown here is derived from an EMBL/GenBank/DDBJ whole genome shotgun (WGS) entry which is preliminary data.</text>
</comment>
<dbReference type="GO" id="GO:0005886">
    <property type="term" value="C:plasma membrane"/>
    <property type="evidence" value="ECO:0007669"/>
    <property type="project" value="TreeGrafter"/>
</dbReference>